<dbReference type="GO" id="GO:0005737">
    <property type="term" value="C:cytoplasm"/>
    <property type="evidence" value="ECO:0007669"/>
    <property type="project" value="TreeGrafter"/>
</dbReference>
<dbReference type="Proteomes" id="UP000005233">
    <property type="component" value="Chromosome"/>
</dbReference>
<dbReference type="Gene3D" id="3.40.50.1000">
    <property type="entry name" value="HAD superfamily/HAD-like"/>
    <property type="match status" value="1"/>
</dbReference>
<keyword evidence="13" id="KW-1185">Reference proteome</keyword>
<dbReference type="PANTHER" id="PTHR43344">
    <property type="entry name" value="PHOSPHOSERINE PHOSPHATASE"/>
    <property type="match status" value="1"/>
</dbReference>
<keyword evidence="5" id="KW-0028">Amino-acid biosynthesis</keyword>
<evidence type="ECO:0000256" key="8">
    <source>
        <dbReference type="ARBA" id="ARBA00022842"/>
    </source>
</evidence>
<dbReference type="HOGENOM" id="CLU_036368_4_3_2"/>
<evidence type="ECO:0000256" key="10">
    <source>
        <dbReference type="ARBA" id="ARBA00031693"/>
    </source>
</evidence>
<comment type="pathway">
    <text evidence="2">Amino-acid biosynthesis; L-serine biosynthesis; L-serine from 3-phospho-D-glycerate: step 3/3.</text>
</comment>
<dbReference type="SFLD" id="SFLDF00029">
    <property type="entry name" value="phosphoserine_phosphatase"/>
    <property type="match status" value="1"/>
</dbReference>
<dbReference type="SFLD" id="SFLDS00003">
    <property type="entry name" value="Haloacid_Dehalogenase"/>
    <property type="match status" value="1"/>
</dbReference>
<name>H8I8G8_METCZ</name>
<evidence type="ECO:0000256" key="11">
    <source>
        <dbReference type="PIRSR" id="PIRSR604469-1"/>
    </source>
</evidence>
<dbReference type="GO" id="GO:0036424">
    <property type="term" value="F:L-phosphoserine phosphatase activity"/>
    <property type="evidence" value="ECO:0007669"/>
    <property type="project" value="InterPro"/>
</dbReference>
<dbReference type="AlphaFoldDB" id="H8I8G8"/>
<dbReference type="NCBIfam" id="TIGR01488">
    <property type="entry name" value="HAD-SF-IB"/>
    <property type="match status" value="1"/>
</dbReference>
<protein>
    <recommendedName>
        <fullName evidence="4">phosphoserine phosphatase</fullName>
        <ecNumber evidence="4">3.1.3.3</ecNumber>
    </recommendedName>
    <alternativeName>
        <fullName evidence="10">O-phosphoserine phosphohydrolase</fullName>
    </alternativeName>
</protein>
<dbReference type="STRING" id="1041930.Mtc_0680"/>
<dbReference type="InterPro" id="IPR023214">
    <property type="entry name" value="HAD_sf"/>
</dbReference>
<dbReference type="SFLD" id="SFLDG01136">
    <property type="entry name" value="C1.6:_Phosphoserine_Phosphatas"/>
    <property type="match status" value="1"/>
</dbReference>
<evidence type="ECO:0000256" key="2">
    <source>
        <dbReference type="ARBA" id="ARBA00005135"/>
    </source>
</evidence>
<evidence type="ECO:0000256" key="1">
    <source>
        <dbReference type="ARBA" id="ARBA00001946"/>
    </source>
</evidence>
<organism evidence="12 13">
    <name type="scientific">Methanocella conradii (strain DSM 24694 / JCM 17849 / CGMCC 1.5162 / HZ254)</name>
    <dbReference type="NCBI Taxonomy" id="1041930"/>
    <lineage>
        <taxon>Archaea</taxon>
        <taxon>Methanobacteriati</taxon>
        <taxon>Methanobacteriota</taxon>
        <taxon>Stenosarchaea group</taxon>
        <taxon>Methanomicrobia</taxon>
        <taxon>Methanocellales</taxon>
        <taxon>Methanocellaceae</taxon>
        <taxon>Methanocella</taxon>
    </lineage>
</organism>
<dbReference type="SUPFAM" id="SSF56784">
    <property type="entry name" value="HAD-like"/>
    <property type="match status" value="1"/>
</dbReference>
<dbReference type="EC" id="3.1.3.3" evidence="4"/>
<comment type="cofactor">
    <cofactor evidence="1">
        <name>Mg(2+)</name>
        <dbReference type="ChEBI" id="CHEBI:18420"/>
    </cofactor>
</comment>
<dbReference type="GO" id="GO:0000287">
    <property type="term" value="F:magnesium ion binding"/>
    <property type="evidence" value="ECO:0007669"/>
    <property type="project" value="TreeGrafter"/>
</dbReference>
<keyword evidence="6" id="KW-0479">Metal-binding</keyword>
<dbReference type="Pfam" id="PF00702">
    <property type="entry name" value="Hydrolase"/>
    <property type="match status" value="1"/>
</dbReference>
<dbReference type="InterPro" id="IPR050582">
    <property type="entry name" value="HAD-like_SerB"/>
</dbReference>
<reference evidence="12 13" key="1">
    <citation type="journal article" date="2012" name="J. Bacteriol.">
        <title>Complete genome sequence of a thermophilic methanogen, Methanocella conradii HZ254, isolated from Chinese rice field soil.</title>
        <authorList>
            <person name="Lu Z."/>
            <person name="Lu Y."/>
        </authorList>
    </citation>
    <scope>NUCLEOTIDE SEQUENCE [LARGE SCALE GENOMIC DNA]</scope>
    <source>
        <strain evidence="13">DSM 24694 / JCM 17849 / CGMCC 1.5162 / HZ254</strain>
    </source>
</reference>
<dbReference type="InterPro" id="IPR004469">
    <property type="entry name" value="PSP"/>
</dbReference>
<evidence type="ECO:0000256" key="6">
    <source>
        <dbReference type="ARBA" id="ARBA00022723"/>
    </source>
</evidence>
<feature type="active site" description="Nucleophile" evidence="11">
    <location>
        <position position="21"/>
    </location>
</feature>
<keyword evidence="8" id="KW-0460">Magnesium</keyword>
<dbReference type="UniPathway" id="UPA00135">
    <property type="reaction ID" value="UER00198"/>
</dbReference>
<gene>
    <name evidence="12" type="primary">serB-1</name>
    <name evidence="12" type="ordered locus">Mtc_0680</name>
</gene>
<dbReference type="KEGG" id="mez:Mtc_0680"/>
<dbReference type="PANTHER" id="PTHR43344:SF2">
    <property type="entry name" value="PHOSPHOSERINE PHOSPHATASE"/>
    <property type="match status" value="1"/>
</dbReference>
<evidence type="ECO:0000256" key="5">
    <source>
        <dbReference type="ARBA" id="ARBA00022605"/>
    </source>
</evidence>
<dbReference type="EMBL" id="CP003243">
    <property type="protein sequence ID" value="AFC99444.1"/>
    <property type="molecule type" value="Genomic_DNA"/>
</dbReference>
<dbReference type="NCBIfam" id="TIGR00338">
    <property type="entry name" value="serB"/>
    <property type="match status" value="1"/>
</dbReference>
<evidence type="ECO:0000256" key="3">
    <source>
        <dbReference type="ARBA" id="ARBA00009184"/>
    </source>
</evidence>
<evidence type="ECO:0000256" key="4">
    <source>
        <dbReference type="ARBA" id="ARBA00012640"/>
    </source>
</evidence>
<dbReference type="InterPro" id="IPR036412">
    <property type="entry name" value="HAD-like_sf"/>
</dbReference>
<evidence type="ECO:0000313" key="12">
    <source>
        <dbReference type="EMBL" id="AFC99444.1"/>
    </source>
</evidence>
<evidence type="ECO:0000313" key="13">
    <source>
        <dbReference type="Proteomes" id="UP000005233"/>
    </source>
</evidence>
<evidence type="ECO:0000256" key="9">
    <source>
        <dbReference type="ARBA" id="ARBA00023299"/>
    </source>
</evidence>
<keyword evidence="7 12" id="KW-0378">Hydrolase</keyword>
<sequence length="239" mass="25962">MAMVPMSLSSGDGSKPVIFFDMDSTVIDAEGIIELARAKGVGDYVAEVTARAMNGEIDFEHALRERVRLLRGLPMQKALEVAENIPLMPGAEKLMKELKSLGFRTVLISGGFTIIANRVGRRLGMDEVYANELVVDDGALTGEVMGPLTRQSSKKEVLEEICKSLNISPRDCIAVGDGSNDLCWKGVVGTFIAFNAKPVVQKAADLIVDGKNMESLIPVIKEEYIRHAKRTAGKETKIP</sequence>
<dbReference type="eggNOG" id="arCOG01158">
    <property type="taxonomic scope" value="Archaea"/>
</dbReference>
<proteinExistence type="inferred from homology"/>
<dbReference type="SFLD" id="SFLDG01129">
    <property type="entry name" value="C1.5:_HAD__Beta-PGM__Phosphata"/>
    <property type="match status" value="1"/>
</dbReference>
<dbReference type="SFLD" id="SFLDG01137">
    <property type="entry name" value="C1.6.1:_Phosphoserine_Phosphat"/>
    <property type="match status" value="1"/>
</dbReference>
<dbReference type="GO" id="GO:0006564">
    <property type="term" value="P:L-serine biosynthetic process"/>
    <property type="evidence" value="ECO:0007669"/>
    <property type="project" value="UniProtKB-KW"/>
</dbReference>
<comment type="similarity">
    <text evidence="3">Belongs to the HAD-like hydrolase superfamily. SerB family.</text>
</comment>
<accession>H8I8G8</accession>
<evidence type="ECO:0000256" key="7">
    <source>
        <dbReference type="ARBA" id="ARBA00022801"/>
    </source>
</evidence>
<feature type="active site" description="Proton donor" evidence="11">
    <location>
        <position position="23"/>
    </location>
</feature>
<keyword evidence="9" id="KW-0718">Serine biosynthesis</keyword>